<name>A0AAE0Y1Q8_9GAST</name>
<dbReference type="AlphaFoldDB" id="A0AAE0Y1Q8"/>
<protein>
    <submittedName>
        <fullName evidence="2">Uncharacterized protein</fullName>
    </submittedName>
</protein>
<reference evidence="2" key="1">
    <citation type="journal article" date="2023" name="G3 (Bethesda)">
        <title>A reference genome for the long-term kleptoplast-retaining sea slug Elysia crispata morphotype clarki.</title>
        <authorList>
            <person name="Eastman K.E."/>
            <person name="Pendleton A.L."/>
            <person name="Shaikh M.A."/>
            <person name="Suttiyut T."/>
            <person name="Ogas R."/>
            <person name="Tomko P."/>
            <person name="Gavelis G."/>
            <person name="Widhalm J.R."/>
            <person name="Wisecaver J.H."/>
        </authorList>
    </citation>
    <scope>NUCLEOTIDE SEQUENCE</scope>
    <source>
        <strain evidence="2">ECLA1</strain>
    </source>
</reference>
<evidence type="ECO:0000313" key="3">
    <source>
        <dbReference type="Proteomes" id="UP001283361"/>
    </source>
</evidence>
<accession>A0AAE0Y1Q8</accession>
<proteinExistence type="predicted"/>
<evidence type="ECO:0000313" key="2">
    <source>
        <dbReference type="EMBL" id="KAK3728376.1"/>
    </source>
</evidence>
<comment type="caution">
    <text evidence="2">The sequence shown here is derived from an EMBL/GenBank/DDBJ whole genome shotgun (WGS) entry which is preliminary data.</text>
</comment>
<feature type="chain" id="PRO_5042131615" evidence="1">
    <location>
        <begin position="19"/>
        <end position="71"/>
    </location>
</feature>
<keyword evidence="3" id="KW-1185">Reference proteome</keyword>
<organism evidence="2 3">
    <name type="scientific">Elysia crispata</name>
    <name type="common">lettuce slug</name>
    <dbReference type="NCBI Taxonomy" id="231223"/>
    <lineage>
        <taxon>Eukaryota</taxon>
        <taxon>Metazoa</taxon>
        <taxon>Spiralia</taxon>
        <taxon>Lophotrochozoa</taxon>
        <taxon>Mollusca</taxon>
        <taxon>Gastropoda</taxon>
        <taxon>Heterobranchia</taxon>
        <taxon>Euthyneura</taxon>
        <taxon>Panpulmonata</taxon>
        <taxon>Sacoglossa</taxon>
        <taxon>Placobranchoidea</taxon>
        <taxon>Plakobranchidae</taxon>
        <taxon>Elysia</taxon>
    </lineage>
</organism>
<keyword evidence="1" id="KW-0732">Signal</keyword>
<gene>
    <name evidence="2" type="ORF">RRG08_055478</name>
</gene>
<dbReference type="EMBL" id="JAWDGP010007190">
    <property type="protein sequence ID" value="KAK3728376.1"/>
    <property type="molecule type" value="Genomic_DNA"/>
</dbReference>
<dbReference type="Proteomes" id="UP001283361">
    <property type="component" value="Unassembled WGS sequence"/>
</dbReference>
<feature type="signal peptide" evidence="1">
    <location>
        <begin position="1"/>
        <end position="18"/>
    </location>
</feature>
<sequence>MKVTFALCLTMAVLFALAHTGGFVSSFGSLARQTSRITVVNSVQVIPFQTQMILTSARAHMRIKVNLNQFG</sequence>
<evidence type="ECO:0000256" key="1">
    <source>
        <dbReference type="SAM" id="SignalP"/>
    </source>
</evidence>